<keyword evidence="2" id="KW-1185">Reference proteome</keyword>
<gene>
    <name evidence="1" type="ORF">QQX98_004454</name>
</gene>
<comment type="caution">
    <text evidence="1">The sequence shown here is derived from an EMBL/GenBank/DDBJ whole genome shotgun (WGS) entry which is preliminary data.</text>
</comment>
<name>A0ABR1H9S5_9HYPO</name>
<proteinExistence type="predicted"/>
<evidence type="ECO:0000313" key="2">
    <source>
        <dbReference type="Proteomes" id="UP001498476"/>
    </source>
</evidence>
<sequence>MAPAATLPVSTVGLWDKAFHSLNPDLQKGLDPKRTSKHDVLAAVLAEVKAKRDLSRRKRWKLTKSNGGVVIVRNVLEKIVGWI</sequence>
<dbReference type="EMBL" id="JAZAVJ010000055">
    <property type="protein sequence ID" value="KAK7417633.1"/>
    <property type="molecule type" value="Genomic_DNA"/>
</dbReference>
<dbReference type="Proteomes" id="UP001498476">
    <property type="component" value="Unassembled WGS sequence"/>
</dbReference>
<reference evidence="1 2" key="1">
    <citation type="journal article" date="2025" name="Microbiol. Resour. Announc.">
        <title>Draft genome sequences for Neonectria magnoliae and Neonectria punicea, canker pathogens of Liriodendron tulipifera and Acer saccharum in West Virginia.</title>
        <authorList>
            <person name="Petronek H.M."/>
            <person name="Kasson M.T."/>
            <person name="Metheny A.M."/>
            <person name="Stauder C.M."/>
            <person name="Lovett B."/>
            <person name="Lynch S.C."/>
            <person name="Garnas J.R."/>
            <person name="Kasson L.R."/>
            <person name="Stajich J.E."/>
        </authorList>
    </citation>
    <scope>NUCLEOTIDE SEQUENCE [LARGE SCALE GENOMIC DNA]</scope>
    <source>
        <strain evidence="1 2">NRRL 64653</strain>
    </source>
</reference>
<accession>A0ABR1H9S5</accession>
<evidence type="ECO:0000313" key="1">
    <source>
        <dbReference type="EMBL" id="KAK7417633.1"/>
    </source>
</evidence>
<protein>
    <submittedName>
        <fullName evidence="1">Uncharacterized protein</fullName>
    </submittedName>
</protein>
<organism evidence="1 2">
    <name type="scientific">Neonectria punicea</name>
    <dbReference type="NCBI Taxonomy" id="979145"/>
    <lineage>
        <taxon>Eukaryota</taxon>
        <taxon>Fungi</taxon>
        <taxon>Dikarya</taxon>
        <taxon>Ascomycota</taxon>
        <taxon>Pezizomycotina</taxon>
        <taxon>Sordariomycetes</taxon>
        <taxon>Hypocreomycetidae</taxon>
        <taxon>Hypocreales</taxon>
        <taxon>Nectriaceae</taxon>
        <taxon>Neonectria</taxon>
    </lineage>
</organism>